<dbReference type="PROSITE" id="PS50991">
    <property type="entry name" value="PYR_CT"/>
    <property type="match status" value="1"/>
</dbReference>
<dbReference type="InterPro" id="IPR000891">
    <property type="entry name" value="PYR_CT"/>
</dbReference>
<sequence length="341" mass="36484">MKGYITLTDASLRDGNHAVRHQLTIGQIVRYAQAADEAGINIVEVGHGNGLGASSALLGKAASTDADMLASVREKLRHTKLGVHFIPGLGKISDIEVALEAGVDVFRLASHCTEANITRRFIEYVRHVGKTAYGVLMMSHMADAREILDQSRLMQSYGAHAIVLMDSAGFSTPELVKEKVETLIDGLSIPIGYHAHNNLGLAVANSIAAAESGATLLDACVCGFGAGAGNTQLETLVPVLERHRYQLGTDFARIARLAKCADEVLPIRTPHIPIANIITGVFGLFSGFVPHIERLASELKIDPFELCQALAQRKLVAGQEDVIVEEAHRLAAMSAQSVAVR</sequence>
<dbReference type="EMBL" id="PNXY01000016">
    <property type="protein sequence ID" value="PMS28764.1"/>
    <property type="molecule type" value="Genomic_DNA"/>
</dbReference>
<dbReference type="PANTHER" id="PTHR10277:SF9">
    <property type="entry name" value="2-ISOPROPYLMALATE SYNTHASE 1, CHLOROPLASTIC-RELATED"/>
    <property type="match status" value="1"/>
</dbReference>
<reference evidence="8 11" key="2">
    <citation type="submission" date="2020-04" db="EMBL/GenBank/DDBJ databases">
        <authorList>
            <person name="De Canck E."/>
        </authorList>
    </citation>
    <scope>NUCLEOTIDE SEQUENCE [LARGE SCALE GENOMIC DNA]</scope>
    <source>
        <strain evidence="8 11">LMG 27174</strain>
    </source>
</reference>
<dbReference type="Gene3D" id="3.20.20.70">
    <property type="entry name" value="Aldolase class I"/>
    <property type="match status" value="1"/>
</dbReference>
<organism evidence="8 11">
    <name type="scientific">Paraburkholderia rhynchosiae</name>
    <dbReference type="NCBI Taxonomy" id="487049"/>
    <lineage>
        <taxon>Bacteria</taxon>
        <taxon>Pseudomonadati</taxon>
        <taxon>Pseudomonadota</taxon>
        <taxon>Betaproteobacteria</taxon>
        <taxon>Burkholderiales</taxon>
        <taxon>Burkholderiaceae</taxon>
        <taxon>Paraburkholderia</taxon>
    </lineage>
</organism>
<dbReference type="SUPFAM" id="SSF89000">
    <property type="entry name" value="post-HMGL domain-like"/>
    <property type="match status" value="1"/>
</dbReference>
<reference evidence="9 10" key="1">
    <citation type="submission" date="2018-01" db="EMBL/GenBank/DDBJ databases">
        <title>Whole genome analyses suggest that Burkholderia sensu lato contains two further novel genera in the rhizoxinica-symbiotica group Mycetohabitans gen. nov., and Trinickia gen. nov.: implications for the evolution of diazotrophy and nodulation in the Burkholderiaceae.</title>
        <authorList>
            <person name="Estrada-de los Santos P."/>
            <person name="Palmer M."/>
            <person name="Chavez-Ramirez B."/>
            <person name="Beukes C."/>
            <person name="Steenkamp E.T."/>
            <person name="Hirsch A.M."/>
            <person name="Manyaka P."/>
            <person name="Maluk M."/>
            <person name="Lafos M."/>
            <person name="Crook M."/>
            <person name="Gross E."/>
            <person name="Simon M.F."/>
            <person name="Bueno dos Reis Junior F."/>
            <person name="Poole P.S."/>
            <person name="Venter S.N."/>
            <person name="James E.K."/>
        </authorList>
    </citation>
    <scope>NUCLEOTIDE SEQUENCE [LARGE SCALE GENOMIC DNA]</scope>
    <source>
        <strain evidence="9 10">WSM 3937</strain>
    </source>
</reference>
<dbReference type="GO" id="GO:0008701">
    <property type="term" value="F:4-hydroxy-2-oxovalerate aldolase activity"/>
    <property type="evidence" value="ECO:0007669"/>
    <property type="project" value="UniProtKB-UniRule"/>
</dbReference>
<evidence type="ECO:0000256" key="6">
    <source>
        <dbReference type="NCBIfam" id="TIGR03217"/>
    </source>
</evidence>
<dbReference type="EC" id="4.1.3.39" evidence="6"/>
<proteinExistence type="inferred from homology"/>
<dbReference type="InterPro" id="IPR012425">
    <property type="entry name" value="DmpG_comm"/>
</dbReference>
<dbReference type="AlphaFoldDB" id="A0A2N7WHC4"/>
<dbReference type="SUPFAM" id="SSF51569">
    <property type="entry name" value="Aldolase"/>
    <property type="match status" value="1"/>
</dbReference>
<gene>
    <name evidence="9" type="primary">dmpG</name>
    <name evidence="9" type="ORF">C0Z16_21870</name>
    <name evidence="8" type="ORF">LMG27174_01475</name>
</gene>
<dbReference type="GO" id="GO:0003852">
    <property type="term" value="F:2-isopropylmalate synthase activity"/>
    <property type="evidence" value="ECO:0007669"/>
    <property type="project" value="TreeGrafter"/>
</dbReference>
<dbReference type="InterPro" id="IPR050073">
    <property type="entry name" value="2-IPM_HCS-like"/>
</dbReference>
<dbReference type="NCBIfam" id="NF006049">
    <property type="entry name" value="PRK08195.1"/>
    <property type="match status" value="1"/>
</dbReference>
<dbReference type="Gene3D" id="1.10.8.60">
    <property type="match status" value="1"/>
</dbReference>
<dbReference type="OrthoDB" id="9803573at2"/>
<dbReference type="EMBL" id="CADIJZ010000004">
    <property type="protein sequence ID" value="CAB3657213.1"/>
    <property type="molecule type" value="Genomic_DNA"/>
</dbReference>
<evidence type="ECO:0000313" key="9">
    <source>
        <dbReference type="EMBL" id="PMS28764.1"/>
    </source>
</evidence>
<keyword evidence="2" id="KW-0479">Metal-binding</keyword>
<evidence type="ECO:0000256" key="3">
    <source>
        <dbReference type="ARBA" id="ARBA00022797"/>
    </source>
</evidence>
<protein>
    <recommendedName>
        <fullName evidence="6">4-hydroxy-2-oxovalerate aldolase</fullName>
        <ecNumber evidence="6">4.1.3.39</ecNumber>
    </recommendedName>
</protein>
<dbReference type="Proteomes" id="UP000235659">
    <property type="component" value="Unassembled WGS sequence"/>
</dbReference>
<dbReference type="Proteomes" id="UP000494205">
    <property type="component" value="Unassembled WGS sequence"/>
</dbReference>
<evidence type="ECO:0000259" key="7">
    <source>
        <dbReference type="PROSITE" id="PS50991"/>
    </source>
</evidence>
<evidence type="ECO:0000256" key="5">
    <source>
        <dbReference type="ARBA" id="ARBA00023239"/>
    </source>
</evidence>
<dbReference type="PANTHER" id="PTHR10277">
    <property type="entry name" value="HOMOCITRATE SYNTHASE-RELATED"/>
    <property type="match status" value="1"/>
</dbReference>
<dbReference type="GO" id="GO:0009098">
    <property type="term" value="P:L-leucine biosynthetic process"/>
    <property type="evidence" value="ECO:0007669"/>
    <property type="project" value="TreeGrafter"/>
</dbReference>
<dbReference type="NCBIfam" id="TIGR03217">
    <property type="entry name" value="4OH_2_O_val_ald"/>
    <property type="match status" value="1"/>
</dbReference>
<evidence type="ECO:0000313" key="10">
    <source>
        <dbReference type="Proteomes" id="UP000235659"/>
    </source>
</evidence>
<keyword evidence="4" id="KW-0464">Manganese</keyword>
<name>A0A2N7WHC4_9BURK</name>
<dbReference type="Pfam" id="PF00682">
    <property type="entry name" value="HMGL-like"/>
    <property type="match status" value="1"/>
</dbReference>
<dbReference type="InterPro" id="IPR017629">
    <property type="entry name" value="4OH_2_O-val_aldolase"/>
</dbReference>
<keyword evidence="5 8" id="KW-0456">Lyase</keyword>
<dbReference type="GO" id="GO:0046872">
    <property type="term" value="F:metal ion binding"/>
    <property type="evidence" value="ECO:0007669"/>
    <property type="project" value="UniProtKB-KW"/>
</dbReference>
<evidence type="ECO:0000313" key="11">
    <source>
        <dbReference type="Proteomes" id="UP000494205"/>
    </source>
</evidence>
<keyword evidence="3" id="KW-0058">Aromatic hydrocarbons catabolism</keyword>
<dbReference type="Pfam" id="PF07836">
    <property type="entry name" value="DmpG_comm"/>
    <property type="match status" value="1"/>
</dbReference>
<evidence type="ECO:0000256" key="4">
    <source>
        <dbReference type="ARBA" id="ARBA00023211"/>
    </source>
</evidence>
<comment type="similarity">
    <text evidence="1">Belongs to the 4-hydroxy-2-oxovalerate aldolase family.</text>
</comment>
<dbReference type="InterPro" id="IPR013785">
    <property type="entry name" value="Aldolase_TIM"/>
</dbReference>
<dbReference type="CDD" id="cd07943">
    <property type="entry name" value="DRE_TIM_HOA"/>
    <property type="match status" value="1"/>
</dbReference>
<evidence type="ECO:0000256" key="1">
    <source>
        <dbReference type="ARBA" id="ARBA00008944"/>
    </source>
</evidence>
<dbReference type="RefSeq" id="WP_102634180.1">
    <property type="nucleotide sequence ID" value="NZ_CADIJZ010000004.1"/>
</dbReference>
<accession>A0A2N7WHC4</accession>
<evidence type="ECO:0000256" key="2">
    <source>
        <dbReference type="ARBA" id="ARBA00022723"/>
    </source>
</evidence>
<dbReference type="InterPro" id="IPR035685">
    <property type="entry name" value="DRE_TIM_HOA"/>
</dbReference>
<keyword evidence="10" id="KW-1185">Reference proteome</keyword>
<feature type="domain" description="Pyruvate carboxyltransferase" evidence="7">
    <location>
        <begin position="5"/>
        <end position="255"/>
    </location>
</feature>
<evidence type="ECO:0000313" key="8">
    <source>
        <dbReference type="EMBL" id="CAB3657213.1"/>
    </source>
</evidence>